<keyword evidence="1" id="KW-0472">Membrane</keyword>
<dbReference type="EMBL" id="MFSP01000166">
    <property type="protein sequence ID" value="OGI62929.1"/>
    <property type="molecule type" value="Genomic_DNA"/>
</dbReference>
<evidence type="ECO:0000313" key="3">
    <source>
        <dbReference type="Proteomes" id="UP000179076"/>
    </source>
</evidence>
<evidence type="ECO:0000313" key="2">
    <source>
        <dbReference type="EMBL" id="OGI62929.1"/>
    </source>
</evidence>
<gene>
    <name evidence="2" type="ORF">A2W18_15805</name>
</gene>
<feature type="transmembrane region" description="Helical" evidence="1">
    <location>
        <begin position="7"/>
        <end position="27"/>
    </location>
</feature>
<evidence type="ECO:0008006" key="4">
    <source>
        <dbReference type="Google" id="ProtNLM"/>
    </source>
</evidence>
<sequence length="70" mass="7488">MTARLKIFFVGLIIGGVIAFLLGMNYGRGAPLLSNPFAKRDISSTIKEKAGEIAEGAREKLHDATKPASK</sequence>
<dbReference type="Proteomes" id="UP000179076">
    <property type="component" value="Unassembled WGS sequence"/>
</dbReference>
<accession>A0A1F6V035</accession>
<keyword evidence="1" id="KW-1133">Transmembrane helix</keyword>
<proteinExistence type="predicted"/>
<dbReference type="AlphaFoldDB" id="A0A1F6V035"/>
<evidence type="ECO:0000256" key="1">
    <source>
        <dbReference type="SAM" id="Phobius"/>
    </source>
</evidence>
<keyword evidence="1" id="KW-0812">Transmembrane</keyword>
<protein>
    <recommendedName>
        <fullName evidence="4">YtxH domain-containing protein</fullName>
    </recommendedName>
</protein>
<comment type="caution">
    <text evidence="2">The sequence shown here is derived from an EMBL/GenBank/DDBJ whole genome shotgun (WGS) entry which is preliminary data.</text>
</comment>
<name>A0A1F6V035_9PROT</name>
<reference evidence="2 3" key="1">
    <citation type="journal article" date="2016" name="Nat. Commun.">
        <title>Thousands of microbial genomes shed light on interconnected biogeochemical processes in an aquifer system.</title>
        <authorList>
            <person name="Anantharaman K."/>
            <person name="Brown C.T."/>
            <person name="Hug L.A."/>
            <person name="Sharon I."/>
            <person name="Castelle C.J."/>
            <person name="Probst A.J."/>
            <person name="Thomas B.C."/>
            <person name="Singh A."/>
            <person name="Wilkins M.J."/>
            <person name="Karaoz U."/>
            <person name="Brodie E.L."/>
            <person name="Williams K.H."/>
            <person name="Hubbard S.S."/>
            <person name="Banfield J.F."/>
        </authorList>
    </citation>
    <scope>NUCLEOTIDE SEQUENCE [LARGE SCALE GENOMIC DNA]</scope>
</reference>
<organism evidence="2 3">
    <name type="scientific">Candidatus Muproteobacteria bacterium RBG_16_60_9</name>
    <dbReference type="NCBI Taxonomy" id="1817755"/>
    <lineage>
        <taxon>Bacteria</taxon>
        <taxon>Pseudomonadati</taxon>
        <taxon>Pseudomonadota</taxon>
        <taxon>Candidatus Muproteobacteria</taxon>
    </lineage>
</organism>